<dbReference type="Proteomes" id="UP001595476">
    <property type="component" value="Unassembled WGS sequence"/>
</dbReference>
<gene>
    <name evidence="2" type="ORF">ACFOEK_06925</name>
</gene>
<feature type="transmembrane region" description="Helical" evidence="1">
    <location>
        <begin position="48"/>
        <end position="68"/>
    </location>
</feature>
<evidence type="ECO:0000313" key="3">
    <source>
        <dbReference type="Proteomes" id="UP001595476"/>
    </source>
</evidence>
<dbReference type="EMBL" id="JBHRSZ010000002">
    <property type="protein sequence ID" value="MFC3150753.1"/>
    <property type="molecule type" value="Genomic_DNA"/>
</dbReference>
<reference evidence="3" key="1">
    <citation type="journal article" date="2019" name="Int. J. Syst. Evol. Microbiol.">
        <title>The Global Catalogue of Microorganisms (GCM) 10K type strain sequencing project: providing services to taxonomists for standard genome sequencing and annotation.</title>
        <authorList>
            <consortium name="The Broad Institute Genomics Platform"/>
            <consortium name="The Broad Institute Genome Sequencing Center for Infectious Disease"/>
            <person name="Wu L."/>
            <person name="Ma J."/>
        </authorList>
    </citation>
    <scope>NUCLEOTIDE SEQUENCE [LARGE SCALE GENOMIC DNA]</scope>
    <source>
        <strain evidence="3">KCTC 52438</strain>
    </source>
</reference>
<organism evidence="2 3">
    <name type="scientific">Litoribrevibacter euphylliae</name>
    <dbReference type="NCBI Taxonomy" id="1834034"/>
    <lineage>
        <taxon>Bacteria</taxon>
        <taxon>Pseudomonadati</taxon>
        <taxon>Pseudomonadota</taxon>
        <taxon>Gammaproteobacteria</taxon>
        <taxon>Oceanospirillales</taxon>
        <taxon>Oceanospirillaceae</taxon>
        <taxon>Litoribrevibacter</taxon>
    </lineage>
</organism>
<name>A0ABV7HA07_9GAMM</name>
<sequence>MFWILFLLIGEITKIIKLKTQKYFTPVRILGMLSILIGLYFRQISTNSTQMTIVGGLLMGGLLMYTLGWDRKRNPKDK</sequence>
<comment type="caution">
    <text evidence="2">The sequence shown here is derived from an EMBL/GenBank/DDBJ whole genome shotgun (WGS) entry which is preliminary data.</text>
</comment>
<dbReference type="RefSeq" id="WP_386718133.1">
    <property type="nucleotide sequence ID" value="NZ_JBHRSZ010000002.1"/>
</dbReference>
<accession>A0ABV7HA07</accession>
<protein>
    <submittedName>
        <fullName evidence="2">Uncharacterized protein</fullName>
    </submittedName>
</protein>
<keyword evidence="1" id="KW-0812">Transmembrane</keyword>
<evidence type="ECO:0000313" key="2">
    <source>
        <dbReference type="EMBL" id="MFC3150753.1"/>
    </source>
</evidence>
<evidence type="ECO:0000256" key="1">
    <source>
        <dbReference type="SAM" id="Phobius"/>
    </source>
</evidence>
<proteinExistence type="predicted"/>
<keyword evidence="1" id="KW-1133">Transmembrane helix</keyword>
<keyword evidence="3" id="KW-1185">Reference proteome</keyword>
<feature type="transmembrane region" description="Helical" evidence="1">
    <location>
        <begin position="23"/>
        <end position="42"/>
    </location>
</feature>
<keyword evidence="1" id="KW-0472">Membrane</keyword>